<dbReference type="Proteomes" id="UP000010469">
    <property type="component" value="Chromosome"/>
</dbReference>
<name>L0ACT1_CALLD</name>
<dbReference type="AlphaFoldDB" id="L0ACT1"/>
<dbReference type="KEGG" id="clg:Calag_1535"/>
<dbReference type="EMBL" id="CP003378">
    <property type="protein sequence ID" value="AFZ71234.1"/>
    <property type="molecule type" value="Genomic_DNA"/>
</dbReference>
<keyword evidence="2" id="KW-1185">Reference proteome</keyword>
<evidence type="ECO:0000313" key="1">
    <source>
        <dbReference type="EMBL" id="AFZ71234.1"/>
    </source>
</evidence>
<evidence type="ECO:0000313" key="2">
    <source>
        <dbReference type="Proteomes" id="UP000010469"/>
    </source>
</evidence>
<protein>
    <submittedName>
        <fullName evidence="1">Uncharacterized protein</fullName>
    </submittedName>
</protein>
<reference evidence="2" key="1">
    <citation type="submission" date="2012-03" db="EMBL/GenBank/DDBJ databases">
        <title>Complete genome of Caldisphaera lagunensis DSM 15908.</title>
        <authorList>
            <person name="Lucas S."/>
            <person name="Copeland A."/>
            <person name="Lapidus A."/>
            <person name="Glavina del Rio T."/>
            <person name="Dalin E."/>
            <person name="Tice H."/>
            <person name="Bruce D."/>
            <person name="Goodwin L."/>
            <person name="Pitluck S."/>
            <person name="Peters L."/>
            <person name="Mikhailova N."/>
            <person name="Teshima H."/>
            <person name="Kyrpides N."/>
            <person name="Mavromatis K."/>
            <person name="Ivanova N."/>
            <person name="Brettin T."/>
            <person name="Detter J.C."/>
            <person name="Han C."/>
            <person name="Larimer F."/>
            <person name="Land M."/>
            <person name="Hauser L."/>
            <person name="Markowitz V."/>
            <person name="Cheng J.-F."/>
            <person name="Hugenholtz P."/>
            <person name="Woyke T."/>
            <person name="Wu D."/>
            <person name="Spring S."/>
            <person name="Schroeder M."/>
            <person name="Brambilla E."/>
            <person name="Klenk H.-P."/>
            <person name="Eisen J.A."/>
        </authorList>
    </citation>
    <scope>NUCLEOTIDE SEQUENCE [LARGE SCALE GENOMIC DNA]</scope>
    <source>
        <strain evidence="2">DSM 15908 / JCM 11604 / IC-154</strain>
    </source>
</reference>
<dbReference type="GeneID" id="14212796"/>
<gene>
    <name evidence="1" type="ordered locus">Calag_1535</name>
</gene>
<sequence>MVKNLSINNFYSSEGISISSIGNIIIENVISNVNNGNQGDIYINNNNNLNIYNITENIYNGTFFQDIITTGLKIINLNNGVDNLQNIKINAYYSNPNASANGLNYLMEII</sequence>
<dbReference type="InParanoid" id="L0ACT1"/>
<dbReference type="RefSeq" id="WP_015233131.1">
    <property type="nucleotide sequence ID" value="NC_019791.1"/>
</dbReference>
<accession>L0ACT1</accession>
<organism evidence="1 2">
    <name type="scientific">Caldisphaera lagunensis (strain DSM 15908 / JCM 11604 / ANMR 0165 / IC-154)</name>
    <dbReference type="NCBI Taxonomy" id="1056495"/>
    <lineage>
        <taxon>Archaea</taxon>
        <taxon>Thermoproteota</taxon>
        <taxon>Thermoprotei</taxon>
        <taxon>Acidilobales</taxon>
        <taxon>Caldisphaeraceae</taxon>
        <taxon>Caldisphaera</taxon>
    </lineage>
</organism>
<dbReference type="HOGENOM" id="CLU_2165125_0_0_2"/>
<proteinExistence type="predicted"/>